<keyword evidence="2" id="KW-0378">Hydrolase</keyword>
<dbReference type="PATRIC" id="fig|1461584.3.peg.2372"/>
<dbReference type="GO" id="GO:0016787">
    <property type="term" value="F:hydrolase activity"/>
    <property type="evidence" value="ECO:0007669"/>
    <property type="project" value="UniProtKB-KW"/>
</dbReference>
<protein>
    <submittedName>
        <fullName evidence="2">2-hydroxy-6-oxononadienedioate/2-hydroxy-6-oxononatrienedioate hydrolase</fullName>
    </submittedName>
</protein>
<reference evidence="2" key="1">
    <citation type="submission" date="2014-07" db="EMBL/GenBank/DDBJ databases">
        <authorList>
            <person name="Urmite Genomes Urmite Genomes"/>
        </authorList>
    </citation>
    <scope>NUCLEOTIDE SEQUENCE</scope>
    <source>
        <strain evidence="2">11W110_air</strain>
    </source>
</reference>
<dbReference type="Pfam" id="PF12697">
    <property type="entry name" value="Abhydrolase_6"/>
    <property type="match status" value="1"/>
</dbReference>
<dbReference type="Gene3D" id="3.40.50.1820">
    <property type="entry name" value="alpha/beta hydrolase"/>
    <property type="match status" value="1"/>
</dbReference>
<gene>
    <name evidence="2" type="primary">mhpC</name>
    <name evidence="2" type="ORF">BN1051_02397</name>
</gene>
<dbReference type="AlphaFoldDB" id="A0A078MRX9"/>
<evidence type="ECO:0000259" key="1">
    <source>
        <dbReference type="Pfam" id="PF12697"/>
    </source>
</evidence>
<dbReference type="InterPro" id="IPR050228">
    <property type="entry name" value="Carboxylesterase_BioH"/>
</dbReference>
<feature type="domain" description="AB hydrolase-1" evidence="1">
    <location>
        <begin position="27"/>
        <end position="251"/>
    </location>
</feature>
<dbReference type="InterPro" id="IPR029058">
    <property type="entry name" value="AB_hydrolase_fold"/>
</dbReference>
<proteinExistence type="predicted"/>
<sequence length="275" mass="28519">MSISQVQSDGGMLAVEVHGDGPLIVASPGIGEDRSGFALLAEELVGSGFRVAVADLRGHGGSSSSFESYGDEATARDLIAVVEHLGGGPALLVGASMSAAAAVIAAGRRPDLAAGLVLIGPFLRNGTSSAGRLMLSAALLKPWGPAVWRYYASTLWPGLPDAKRRARELTRHLSSSGRWAAFRATAATNHTVVAPWLNGRIEAPALVVMGEQDPDWKDPAAEARWAAAQLRNSSLLMVPRSGHAPMLENADVTGPAVRDFARAVFEGTDGGTHGA</sequence>
<dbReference type="EMBL" id="LN483071">
    <property type="protein sequence ID" value="CEA09034.1"/>
    <property type="molecule type" value="Genomic_DNA"/>
</dbReference>
<dbReference type="PANTHER" id="PTHR43194">
    <property type="entry name" value="HYDROLASE ALPHA/BETA FOLD FAMILY"/>
    <property type="match status" value="1"/>
</dbReference>
<dbReference type="InterPro" id="IPR000073">
    <property type="entry name" value="AB_hydrolase_1"/>
</dbReference>
<accession>A0A078MRX9</accession>
<dbReference type="PANTHER" id="PTHR43194:SF5">
    <property type="entry name" value="PIMELOYL-[ACYL-CARRIER PROTEIN] METHYL ESTER ESTERASE"/>
    <property type="match status" value="1"/>
</dbReference>
<dbReference type="SUPFAM" id="SSF53474">
    <property type="entry name" value="alpha/beta-Hydrolases"/>
    <property type="match status" value="1"/>
</dbReference>
<organism evidence="2">
    <name type="scientific">Arthrobacter saudimassiliensis</name>
    <dbReference type="NCBI Taxonomy" id="1461584"/>
    <lineage>
        <taxon>Bacteria</taxon>
        <taxon>Bacillati</taxon>
        <taxon>Actinomycetota</taxon>
        <taxon>Actinomycetes</taxon>
        <taxon>Micrococcales</taxon>
        <taxon>Micrococcaceae</taxon>
        <taxon>Arthrobacter</taxon>
    </lineage>
</organism>
<name>A0A078MRX9_9MICC</name>
<evidence type="ECO:0000313" key="2">
    <source>
        <dbReference type="EMBL" id="CEA09034.1"/>
    </source>
</evidence>